<proteinExistence type="predicted"/>
<feature type="compositionally biased region" description="Low complexity" evidence="2">
    <location>
        <begin position="157"/>
        <end position="172"/>
    </location>
</feature>
<sequence length="238" mass="27172">MEAQTDHFSERLRAMGFGARESSSDVEHDSDMSPAPRRWGNTEPSRSKVRRSVNFRPELKSGRNPLERAAASSDGMARVQTGAALGACRERCRDLEWRLQMAEETIQRQTQELTNLRMQNATEAQQERVEARLRRIEKQKEVDSIMLRHERRRAAFSPPRTRLLSPPRLGSRVGSSPSLKDFGSPPRYERGLVSWDSSLHPKAGEFPTDSDEAFRRYMADFQLETDRLRARLGISSTG</sequence>
<evidence type="ECO:0000313" key="4">
    <source>
        <dbReference type="Proteomes" id="UP000054558"/>
    </source>
</evidence>
<name>A0A1Y1HXP3_KLENI</name>
<organism evidence="3 4">
    <name type="scientific">Klebsormidium nitens</name>
    <name type="common">Green alga</name>
    <name type="synonym">Ulothrix nitens</name>
    <dbReference type="NCBI Taxonomy" id="105231"/>
    <lineage>
        <taxon>Eukaryota</taxon>
        <taxon>Viridiplantae</taxon>
        <taxon>Streptophyta</taxon>
        <taxon>Klebsormidiophyceae</taxon>
        <taxon>Klebsormidiales</taxon>
        <taxon>Klebsormidiaceae</taxon>
        <taxon>Klebsormidium</taxon>
    </lineage>
</organism>
<feature type="compositionally biased region" description="Basic and acidic residues" evidence="2">
    <location>
        <begin position="22"/>
        <end position="31"/>
    </location>
</feature>
<dbReference type="AlphaFoldDB" id="A0A1Y1HXP3"/>
<gene>
    <name evidence="3" type="ORF">KFL_000950150</name>
</gene>
<keyword evidence="1" id="KW-0175">Coiled coil</keyword>
<keyword evidence="4" id="KW-1185">Reference proteome</keyword>
<dbReference type="Proteomes" id="UP000054558">
    <property type="component" value="Unassembled WGS sequence"/>
</dbReference>
<evidence type="ECO:0000256" key="1">
    <source>
        <dbReference type="SAM" id="Coils"/>
    </source>
</evidence>
<protein>
    <submittedName>
        <fullName evidence="3">Uncharacterized protein</fullName>
    </submittedName>
</protein>
<reference evidence="3 4" key="1">
    <citation type="journal article" date="2014" name="Nat. Commun.">
        <title>Klebsormidium flaccidum genome reveals primary factors for plant terrestrial adaptation.</title>
        <authorList>
            <person name="Hori K."/>
            <person name="Maruyama F."/>
            <person name="Fujisawa T."/>
            <person name="Togashi T."/>
            <person name="Yamamoto N."/>
            <person name="Seo M."/>
            <person name="Sato S."/>
            <person name="Yamada T."/>
            <person name="Mori H."/>
            <person name="Tajima N."/>
            <person name="Moriyama T."/>
            <person name="Ikeuchi M."/>
            <person name="Watanabe M."/>
            <person name="Wada H."/>
            <person name="Kobayashi K."/>
            <person name="Saito M."/>
            <person name="Masuda T."/>
            <person name="Sasaki-Sekimoto Y."/>
            <person name="Mashiguchi K."/>
            <person name="Awai K."/>
            <person name="Shimojima M."/>
            <person name="Masuda S."/>
            <person name="Iwai M."/>
            <person name="Nobusawa T."/>
            <person name="Narise T."/>
            <person name="Kondo S."/>
            <person name="Saito H."/>
            <person name="Sato R."/>
            <person name="Murakawa M."/>
            <person name="Ihara Y."/>
            <person name="Oshima-Yamada Y."/>
            <person name="Ohtaka K."/>
            <person name="Satoh M."/>
            <person name="Sonobe K."/>
            <person name="Ishii M."/>
            <person name="Ohtani R."/>
            <person name="Kanamori-Sato M."/>
            <person name="Honoki R."/>
            <person name="Miyazaki D."/>
            <person name="Mochizuki H."/>
            <person name="Umetsu J."/>
            <person name="Higashi K."/>
            <person name="Shibata D."/>
            <person name="Kamiya Y."/>
            <person name="Sato N."/>
            <person name="Nakamura Y."/>
            <person name="Tabata S."/>
            <person name="Ida S."/>
            <person name="Kurokawa K."/>
            <person name="Ohta H."/>
        </authorList>
    </citation>
    <scope>NUCLEOTIDE SEQUENCE [LARGE SCALE GENOMIC DNA]</scope>
    <source>
        <strain evidence="3 4">NIES-2285</strain>
    </source>
</reference>
<accession>A0A1Y1HXP3</accession>
<evidence type="ECO:0000313" key="3">
    <source>
        <dbReference type="EMBL" id="GAQ81939.1"/>
    </source>
</evidence>
<evidence type="ECO:0000256" key="2">
    <source>
        <dbReference type="SAM" id="MobiDB-lite"/>
    </source>
</evidence>
<feature type="region of interest" description="Disordered" evidence="2">
    <location>
        <begin position="1"/>
        <end position="75"/>
    </location>
</feature>
<dbReference type="EMBL" id="DF237044">
    <property type="protein sequence ID" value="GAQ81939.1"/>
    <property type="molecule type" value="Genomic_DNA"/>
</dbReference>
<feature type="compositionally biased region" description="Basic and acidic residues" evidence="2">
    <location>
        <begin position="1"/>
        <end position="13"/>
    </location>
</feature>
<feature type="coiled-coil region" evidence="1">
    <location>
        <begin position="92"/>
        <end position="141"/>
    </location>
</feature>
<feature type="region of interest" description="Disordered" evidence="2">
    <location>
        <begin position="156"/>
        <end position="185"/>
    </location>
</feature>